<evidence type="ECO:0000256" key="3">
    <source>
        <dbReference type="ARBA" id="ARBA00007443"/>
    </source>
</evidence>
<evidence type="ECO:0000256" key="2">
    <source>
        <dbReference type="ARBA" id="ARBA00004123"/>
    </source>
</evidence>
<dbReference type="PROSITE" id="PS51471">
    <property type="entry name" value="FE2OG_OXY"/>
    <property type="match status" value="1"/>
</dbReference>
<feature type="region of interest" description="Disordered" evidence="13">
    <location>
        <begin position="643"/>
        <end position="689"/>
    </location>
</feature>
<dbReference type="GO" id="GO:0005634">
    <property type="term" value="C:nucleus"/>
    <property type="evidence" value="ECO:0007669"/>
    <property type="project" value="UniProtKB-SubCell"/>
</dbReference>
<dbReference type="GO" id="GO:0005737">
    <property type="term" value="C:cytoplasm"/>
    <property type="evidence" value="ECO:0007669"/>
    <property type="project" value="TreeGrafter"/>
</dbReference>
<keyword evidence="6" id="KW-0223">Dioxygenase</keyword>
<comment type="subcellular location">
    <subcellularLocation>
        <location evidence="2">Nucleus</location>
    </subcellularLocation>
</comment>
<comment type="similarity">
    <text evidence="3">Belongs to the TPA1 family.</text>
</comment>
<keyword evidence="9" id="KW-0539">Nucleus</keyword>
<comment type="catalytic activity">
    <reaction evidence="11">
        <text>[ribosomal protein uS12]-(3S)-3-hydroxy-L-proline + 2-oxoglutarate + O2 = [ribosomal protein uS12]-(3S)-3,4-dihydroxy-L-proline + succinate + CO2</text>
        <dbReference type="Rhea" id="RHEA:54160"/>
        <dbReference type="Rhea" id="RHEA-COMP:13817"/>
        <dbReference type="Rhea" id="RHEA-COMP:13818"/>
        <dbReference type="ChEBI" id="CHEBI:15379"/>
        <dbReference type="ChEBI" id="CHEBI:16526"/>
        <dbReference type="ChEBI" id="CHEBI:16810"/>
        <dbReference type="ChEBI" id="CHEBI:30031"/>
        <dbReference type="ChEBI" id="CHEBI:85428"/>
        <dbReference type="ChEBI" id="CHEBI:138052"/>
    </reaction>
</comment>
<dbReference type="GO" id="GO:0005506">
    <property type="term" value="F:iron ion binding"/>
    <property type="evidence" value="ECO:0007669"/>
    <property type="project" value="InterPro"/>
</dbReference>
<feature type="compositionally biased region" description="Acidic residues" evidence="13">
    <location>
        <begin position="546"/>
        <end position="555"/>
    </location>
</feature>
<evidence type="ECO:0000313" key="15">
    <source>
        <dbReference type="EMBL" id="TKA62801.1"/>
    </source>
</evidence>
<dbReference type="InterPro" id="IPR051842">
    <property type="entry name" value="uS12_prolyl_hydroxylase"/>
</dbReference>
<dbReference type="Proteomes" id="UP000308768">
    <property type="component" value="Unassembled WGS sequence"/>
</dbReference>
<dbReference type="Gene3D" id="2.60.120.620">
    <property type="entry name" value="q2cbj1_9rhob like domain"/>
    <property type="match status" value="1"/>
</dbReference>
<dbReference type="PANTHER" id="PTHR12117:SF0">
    <property type="entry name" value="PROLYL 3-HYDROXYLASE OGFOD1"/>
    <property type="match status" value="1"/>
</dbReference>
<feature type="compositionally biased region" description="Acidic residues" evidence="13">
    <location>
        <begin position="671"/>
        <end position="683"/>
    </location>
</feature>
<evidence type="ECO:0000256" key="4">
    <source>
        <dbReference type="ARBA" id="ARBA00022723"/>
    </source>
</evidence>
<proteinExistence type="inferred from homology"/>
<dbReference type="SMART" id="SM00702">
    <property type="entry name" value="P4Hc"/>
    <property type="match status" value="1"/>
</dbReference>
<dbReference type="Pfam" id="PF10637">
    <property type="entry name" value="Ofd1_CTDD"/>
    <property type="match status" value="1"/>
</dbReference>
<organism evidence="15 16">
    <name type="scientific">Cryomyces minteri</name>
    <dbReference type="NCBI Taxonomy" id="331657"/>
    <lineage>
        <taxon>Eukaryota</taxon>
        <taxon>Fungi</taxon>
        <taxon>Dikarya</taxon>
        <taxon>Ascomycota</taxon>
        <taxon>Pezizomycotina</taxon>
        <taxon>Dothideomycetes</taxon>
        <taxon>Dothideomycetes incertae sedis</taxon>
        <taxon>Cryomyces</taxon>
    </lineage>
</organism>
<dbReference type="InterPro" id="IPR019601">
    <property type="entry name" value="Oxoglutarate/Fe-dep_Oase_C"/>
</dbReference>
<dbReference type="InterPro" id="IPR039558">
    <property type="entry name" value="TPA1/OFD1_N"/>
</dbReference>
<protein>
    <recommendedName>
        <fullName evidence="12">uS12 prolyl 3,4-dihydroxylase</fullName>
    </recommendedName>
</protein>
<dbReference type="GO" id="GO:0006449">
    <property type="term" value="P:regulation of translational termination"/>
    <property type="evidence" value="ECO:0007669"/>
    <property type="project" value="TreeGrafter"/>
</dbReference>
<keyword evidence="16" id="KW-1185">Reference proteome</keyword>
<evidence type="ECO:0000256" key="1">
    <source>
        <dbReference type="ARBA" id="ARBA00001961"/>
    </source>
</evidence>
<dbReference type="EMBL" id="NAJN01001500">
    <property type="protein sequence ID" value="TKA62801.1"/>
    <property type="molecule type" value="Genomic_DNA"/>
</dbReference>
<sequence length="689" mass="77180">MKRKNEDQLDFVANGKPKKRAFTDQEVKRNFRTGLFDTKVLKQYTDEYAESQPYKHGVIANLINAQLLRNVRDEIRQNLHFTPKETDIYKIHQSGDLANLDGLDNASLGLLPSLLTLRDALYSSTFRHYISTVAGAGPLSGKKTDMAINVYTPGCHLLCHDDVIGSRRVSYILYLTDPDVAWKPEWGGALRLYPAEIMEDEKGDKTKVPSPEFSEVVPPSWNQLAFFAVQPGESFHDVEEVYKRSDGDTNEDGGRVRMAISGWYHIPQEGEDGYEEGLEETLAQKSSLAQLQGKADTFDLPQPQWNERKQEDTDEGSEGEPELTEEDLQFLLKYVTPTYLTPDTVEELSEMFEEECTLRLANFLSKRFSAQLRTYLESTDIQPADPGLFSVARPPHKHRFLYRQPLVGSASNAPQPKSVYEELIDVFFPSPAFKKWLSLATGLTLTRASVLARRFRKGLDYTLATSYEEEEPQLEVCLAITPTRGWGDDKQDELDNAAATTDDDVMNRNGEKANGRVRSSDEGKAAEDSLLKDEDGVGGYELYMAGDDDDDVSDDGSDHGVEIPANAKNQPSSHTGAGKRRKADPAIYKSSSGTNEDDGVLFSMPAGWNNMSVVLRDKGTLRFVKYVSKAAKGDRWDICADFGVKPEDEDNEDDDGGATDGQGRKERSDVPVEEDEEDEEEEEWKGFDD</sequence>
<reference evidence="15 16" key="1">
    <citation type="submission" date="2017-03" db="EMBL/GenBank/DDBJ databases">
        <title>Genomes of endolithic fungi from Antarctica.</title>
        <authorList>
            <person name="Coleine C."/>
            <person name="Masonjones S."/>
            <person name="Stajich J.E."/>
        </authorList>
    </citation>
    <scope>NUCLEOTIDE SEQUENCE [LARGE SCALE GENOMIC DNA]</scope>
    <source>
        <strain evidence="15 16">CCFEE 5187</strain>
    </source>
</reference>
<feature type="domain" description="Fe2OG dioxygenase" evidence="14">
    <location>
        <begin position="142"/>
        <end position="266"/>
    </location>
</feature>
<evidence type="ECO:0000256" key="7">
    <source>
        <dbReference type="ARBA" id="ARBA00023002"/>
    </source>
</evidence>
<feature type="compositionally biased region" description="Basic and acidic residues" evidence="13">
    <location>
        <begin position="505"/>
        <end position="535"/>
    </location>
</feature>
<evidence type="ECO:0000256" key="11">
    <source>
        <dbReference type="ARBA" id="ARBA00051966"/>
    </source>
</evidence>
<evidence type="ECO:0000256" key="12">
    <source>
        <dbReference type="ARBA" id="ARBA00081607"/>
    </source>
</evidence>
<evidence type="ECO:0000256" key="5">
    <source>
        <dbReference type="ARBA" id="ARBA00022896"/>
    </source>
</evidence>
<evidence type="ECO:0000259" key="14">
    <source>
        <dbReference type="PROSITE" id="PS51471"/>
    </source>
</evidence>
<accession>A0A4U0WJ07</accession>
<dbReference type="GO" id="GO:0009896">
    <property type="term" value="P:positive regulation of catabolic process"/>
    <property type="evidence" value="ECO:0007669"/>
    <property type="project" value="UniProtKB-ARBA"/>
</dbReference>
<comment type="cofactor">
    <cofactor evidence="1">
        <name>L-ascorbate</name>
        <dbReference type="ChEBI" id="CHEBI:38290"/>
    </cofactor>
</comment>
<dbReference type="InterPro" id="IPR043044">
    <property type="entry name" value="TPA1/Ofd1_C"/>
</dbReference>
<dbReference type="InterPro" id="IPR006620">
    <property type="entry name" value="Pro_4_hyd_alph"/>
</dbReference>
<evidence type="ECO:0000256" key="10">
    <source>
        <dbReference type="ARBA" id="ARBA00047444"/>
    </source>
</evidence>
<dbReference type="Gene3D" id="3.60.130.20">
    <property type="entry name" value="Oxoglutarate/iron-dependent oxygenase, C-terminal degradation domain"/>
    <property type="match status" value="1"/>
</dbReference>
<keyword evidence="4" id="KW-0479">Metal-binding</keyword>
<dbReference type="OrthoDB" id="430522at2759"/>
<dbReference type="STRING" id="331657.A0A4U0WJ07"/>
<feature type="compositionally biased region" description="Acidic residues" evidence="13">
    <location>
        <begin position="647"/>
        <end position="657"/>
    </location>
</feature>
<evidence type="ECO:0000256" key="13">
    <source>
        <dbReference type="SAM" id="MobiDB-lite"/>
    </source>
</evidence>
<dbReference type="Pfam" id="PF13661">
    <property type="entry name" value="2OG-FeII_Oxy_4"/>
    <property type="match status" value="1"/>
</dbReference>
<dbReference type="InterPro" id="IPR005123">
    <property type="entry name" value="Oxoglu/Fe-dep_dioxygenase_dom"/>
</dbReference>
<comment type="caution">
    <text evidence="15">The sequence shown here is derived from an EMBL/GenBank/DDBJ whole genome shotgun (WGS) entry which is preliminary data.</text>
</comment>
<dbReference type="FunFam" id="2.60.120.620:FF:000014">
    <property type="entry name" value="Prolyl 3,4-dihydroxylase TPA1"/>
    <property type="match status" value="1"/>
</dbReference>
<dbReference type="PANTHER" id="PTHR12117">
    <property type="entry name" value="HISTONE ACETYLTRANSFERASE COMPLEX"/>
    <property type="match status" value="1"/>
</dbReference>
<name>A0A4U0WJ07_9PEZI</name>
<gene>
    <name evidence="15" type="ORF">B0A49_11226</name>
</gene>
<dbReference type="GO" id="GO:0031418">
    <property type="term" value="F:L-ascorbic acid binding"/>
    <property type="evidence" value="ECO:0007669"/>
    <property type="project" value="UniProtKB-KW"/>
</dbReference>
<evidence type="ECO:0000256" key="8">
    <source>
        <dbReference type="ARBA" id="ARBA00023004"/>
    </source>
</evidence>
<dbReference type="AlphaFoldDB" id="A0A4U0WJ07"/>
<keyword evidence="5" id="KW-0847">Vitamin C</keyword>
<feature type="region of interest" description="Disordered" evidence="13">
    <location>
        <begin position="498"/>
        <end position="599"/>
    </location>
</feature>
<keyword evidence="8" id="KW-0408">Iron</keyword>
<feature type="compositionally biased region" description="Acidic residues" evidence="13">
    <location>
        <begin position="312"/>
        <end position="324"/>
    </location>
</feature>
<feature type="region of interest" description="Disordered" evidence="13">
    <location>
        <begin position="295"/>
        <end position="324"/>
    </location>
</feature>
<dbReference type="GO" id="GO:0031543">
    <property type="term" value="F:peptidyl-proline dioxygenase activity"/>
    <property type="evidence" value="ECO:0007669"/>
    <property type="project" value="UniProtKB-ARBA"/>
</dbReference>
<comment type="catalytic activity">
    <reaction evidence="10">
        <text>[ribosomal protein uS12]-L-proline + 2-oxoglutarate + O2 = [ribosomal protein uS12]-(3S)-3-hydroxy-L-proline + succinate + CO2</text>
        <dbReference type="Rhea" id="RHEA:54156"/>
        <dbReference type="Rhea" id="RHEA-COMP:13816"/>
        <dbReference type="Rhea" id="RHEA-COMP:13818"/>
        <dbReference type="ChEBI" id="CHEBI:15379"/>
        <dbReference type="ChEBI" id="CHEBI:16526"/>
        <dbReference type="ChEBI" id="CHEBI:16810"/>
        <dbReference type="ChEBI" id="CHEBI:30031"/>
        <dbReference type="ChEBI" id="CHEBI:50342"/>
        <dbReference type="ChEBI" id="CHEBI:85428"/>
    </reaction>
</comment>
<dbReference type="GO" id="GO:0010604">
    <property type="term" value="P:positive regulation of macromolecule metabolic process"/>
    <property type="evidence" value="ECO:0007669"/>
    <property type="project" value="UniProtKB-ARBA"/>
</dbReference>
<evidence type="ECO:0000256" key="6">
    <source>
        <dbReference type="ARBA" id="ARBA00022964"/>
    </source>
</evidence>
<evidence type="ECO:0000313" key="16">
    <source>
        <dbReference type="Proteomes" id="UP000308768"/>
    </source>
</evidence>
<keyword evidence="7" id="KW-0560">Oxidoreductase</keyword>
<evidence type="ECO:0000256" key="9">
    <source>
        <dbReference type="ARBA" id="ARBA00023242"/>
    </source>
</evidence>